<gene>
    <name evidence="3" type="primary">GLA</name>
</gene>
<evidence type="ECO:0000313" key="4">
    <source>
        <dbReference type="Proteomes" id="UP001501940"/>
    </source>
</evidence>
<keyword evidence="2" id="KW-0472">Membrane</keyword>
<keyword evidence="2" id="KW-1133">Transmembrane helix</keyword>
<dbReference type="PANTHER" id="PTHR10424:SF68">
    <property type="entry name" value="ENDOGENOUS RETROVIRUS GROUP 3 MEMBER 1 ENV POLYPROTEIN"/>
    <property type="match status" value="1"/>
</dbReference>
<keyword evidence="4" id="KW-1185">Reference proteome</keyword>
<reference evidence="3" key="3">
    <citation type="submission" date="2025-09" db="UniProtKB">
        <authorList>
            <consortium name="Ensembl"/>
        </authorList>
    </citation>
    <scope>IDENTIFICATION</scope>
</reference>
<dbReference type="GeneTree" id="ENSGT00530000064449"/>
<evidence type="ECO:0008006" key="5">
    <source>
        <dbReference type="Google" id="ProtNLM"/>
    </source>
</evidence>
<reference evidence="3" key="2">
    <citation type="submission" date="2025-08" db="UniProtKB">
        <authorList>
            <consortium name="Ensembl"/>
        </authorList>
    </citation>
    <scope>IDENTIFICATION</scope>
</reference>
<feature type="transmembrane region" description="Helical" evidence="2">
    <location>
        <begin position="12"/>
        <end position="32"/>
    </location>
</feature>
<name>A0AAQ6A1B6_AMPOC</name>
<organism evidence="3 4">
    <name type="scientific">Amphiprion ocellaris</name>
    <name type="common">Clown anemonefish</name>
    <dbReference type="NCBI Taxonomy" id="80972"/>
    <lineage>
        <taxon>Eukaryota</taxon>
        <taxon>Metazoa</taxon>
        <taxon>Chordata</taxon>
        <taxon>Craniata</taxon>
        <taxon>Vertebrata</taxon>
        <taxon>Euteleostomi</taxon>
        <taxon>Actinopterygii</taxon>
        <taxon>Neopterygii</taxon>
        <taxon>Teleostei</taxon>
        <taxon>Neoteleostei</taxon>
        <taxon>Acanthomorphata</taxon>
        <taxon>Ovalentaria</taxon>
        <taxon>Pomacentridae</taxon>
        <taxon>Amphiprion</taxon>
    </lineage>
</organism>
<dbReference type="InterPro" id="IPR018154">
    <property type="entry name" value="TLV/ENV_coat_polyprotein"/>
</dbReference>
<proteinExistence type="predicted"/>
<sequence>MRSVQSKTGTVAPRWLLLTAVSCIIAALLLHIQDKRTKRPRRWTHDGSHLRPFTMKPDHDHPWMNNAWYRHIHDRVKGHQNSSNCFVCSYMPTTTASPTIYGRPMNRSAAKCAASFAGIGMQSSQIQITDTDPHATGLRNGTCDKLFWVDFNVTASITTYPFLIHMPQDTTVYNHTMCYCQDNGTNPLGNTTNCDQTAENGEGAPVRVSQPWTNGTYWVQGMAWLCGNQAYFILPPYWSGTCAPVWISDHTFIVKGTSTDSRTRRSATQVQPHDPIWGKNVPKDFKVWTMGQKVTHALLPWIGVGKHALQIETIDYRLGLFINASCEIEDQQNNQIDMMRTMLMEHQIALDIMLASQGGLCVLFNHTCCTYIPDNVHSENMTRALETLKQLQIVMTNDYINENDWFSKLFSGTWFELLKRFLFTVGVLLLMLCMFTSCILPCIRICVIRLVDFRVSAALVRYNPLPHKDTPGGVDSSTDSEGSEAEDSA</sequence>
<dbReference type="Gene3D" id="1.10.287.210">
    <property type="match status" value="1"/>
</dbReference>
<accession>A0AAQ6A1B6</accession>
<dbReference type="SUPFAM" id="SSF58069">
    <property type="entry name" value="Virus ectodomain"/>
    <property type="match status" value="1"/>
</dbReference>
<evidence type="ECO:0000256" key="2">
    <source>
        <dbReference type="SAM" id="Phobius"/>
    </source>
</evidence>
<dbReference type="PANTHER" id="PTHR10424">
    <property type="entry name" value="VIRAL ENVELOPE PROTEIN"/>
    <property type="match status" value="1"/>
</dbReference>
<dbReference type="Ensembl" id="ENSAOCT00000053604.1">
    <property type="protein sequence ID" value="ENSAOCP00000071104.1"/>
    <property type="gene ID" value="ENSAOCG00000028841.1"/>
</dbReference>
<reference evidence="3 4" key="1">
    <citation type="submission" date="2022-01" db="EMBL/GenBank/DDBJ databases">
        <title>A chromosome-scale genome assembly of the false clownfish, Amphiprion ocellaris.</title>
        <authorList>
            <person name="Ryu T."/>
        </authorList>
    </citation>
    <scope>NUCLEOTIDE SEQUENCE [LARGE SCALE GENOMIC DNA]</scope>
</reference>
<dbReference type="AlphaFoldDB" id="A0AAQ6A1B6"/>
<protein>
    <recommendedName>
        <fullName evidence="5">Envelope protein</fullName>
    </recommendedName>
</protein>
<evidence type="ECO:0000256" key="1">
    <source>
        <dbReference type="SAM" id="MobiDB-lite"/>
    </source>
</evidence>
<keyword evidence="2" id="KW-0812">Transmembrane</keyword>
<evidence type="ECO:0000313" key="3">
    <source>
        <dbReference type="Ensembl" id="ENSAOCP00000071104.1"/>
    </source>
</evidence>
<feature type="region of interest" description="Disordered" evidence="1">
    <location>
        <begin position="468"/>
        <end position="489"/>
    </location>
</feature>
<dbReference type="Proteomes" id="UP001501940">
    <property type="component" value="Chromosome 17"/>
</dbReference>
<feature type="transmembrane region" description="Helical" evidence="2">
    <location>
        <begin position="421"/>
        <end position="447"/>
    </location>
</feature>